<dbReference type="Proteomes" id="UP000001822">
    <property type="component" value="Chromosome"/>
</dbReference>
<sequence>MIELIDPISKQRLEESPEGLRNENGIVVYPLINGAYRVAASDNYTSNFGLEWNTFQKTQIDKFSGNTVSEERLFAQTNWQKNGLEGETILEVGSGAGRFSQIMLDHTKATLYSVDYSEAVEANYRNNGPHERFKLFQASIYELPFKQASFDRVICLGVLQHTPDFKASVKALVEMVKPGGELVIDFYPIRNVFTKVHGKYLLRPILKRVNHHRLMSLIRNNIDFLISIYTFNRRIGLGVFNRFVPICEIERTLPKGMTPEQLKEWIILDTFDMFSPEYDQPQRLSTVAKWVKEFGMADVDASWVTYHGKLEAPTVRGRKV</sequence>
<dbReference type="KEGG" id="chu:CHU_3215"/>
<evidence type="ECO:0000313" key="2">
    <source>
        <dbReference type="EMBL" id="ABG60455.1"/>
    </source>
</evidence>
<dbReference type="Pfam" id="PF08241">
    <property type="entry name" value="Methyltransf_11"/>
    <property type="match status" value="1"/>
</dbReference>
<dbReference type="Gene3D" id="3.40.50.150">
    <property type="entry name" value="Vaccinia Virus protein VP39"/>
    <property type="match status" value="1"/>
</dbReference>
<accession>A0A6N4SVB1</accession>
<dbReference type="SUPFAM" id="SSF53335">
    <property type="entry name" value="S-adenosyl-L-methionine-dependent methyltransferases"/>
    <property type="match status" value="1"/>
</dbReference>
<protein>
    <submittedName>
        <fullName evidence="2">2-polyprenyl-3-methyl-5-hydroxy-6-metoxy-1, 4-benzoquinol methylase</fullName>
    </submittedName>
</protein>
<dbReference type="PANTHER" id="PTHR43861">
    <property type="entry name" value="TRANS-ACONITATE 2-METHYLTRANSFERASE-RELATED"/>
    <property type="match status" value="1"/>
</dbReference>
<dbReference type="EMBL" id="CP000383">
    <property type="protein sequence ID" value="ABG60455.1"/>
    <property type="molecule type" value="Genomic_DNA"/>
</dbReference>
<dbReference type="InterPro" id="IPR029063">
    <property type="entry name" value="SAM-dependent_MTases_sf"/>
</dbReference>
<keyword evidence="2" id="KW-0489">Methyltransferase</keyword>
<dbReference type="OrthoDB" id="9805171at2"/>
<dbReference type="RefSeq" id="WP_011586565.1">
    <property type="nucleotide sequence ID" value="NC_008255.1"/>
</dbReference>
<feature type="domain" description="Methyltransferase type 11" evidence="1">
    <location>
        <begin position="90"/>
        <end position="184"/>
    </location>
</feature>
<name>A0A6N4SVB1_CYTH3</name>
<reference evidence="2 3" key="1">
    <citation type="journal article" date="2007" name="Appl. Environ. Microbiol.">
        <title>Genome sequence of the cellulolytic gliding bacterium Cytophaga hutchinsonii.</title>
        <authorList>
            <person name="Xie G."/>
            <person name="Bruce D.C."/>
            <person name="Challacombe J.F."/>
            <person name="Chertkov O."/>
            <person name="Detter J.C."/>
            <person name="Gilna P."/>
            <person name="Han C.S."/>
            <person name="Lucas S."/>
            <person name="Misra M."/>
            <person name="Myers G.L."/>
            <person name="Richardson P."/>
            <person name="Tapia R."/>
            <person name="Thayer N."/>
            <person name="Thompson L.S."/>
            <person name="Brettin T.S."/>
            <person name="Henrissat B."/>
            <person name="Wilson D.B."/>
            <person name="McBride M.J."/>
        </authorList>
    </citation>
    <scope>NUCLEOTIDE SEQUENCE [LARGE SCALE GENOMIC DNA]</scope>
    <source>
        <strain evidence="3">ATCC 33406 / DSM 1761 / CIP 103989 / NBRC 15051 / NCIMB 9469 / D465</strain>
    </source>
</reference>
<keyword evidence="2" id="KW-0808">Transferase</keyword>
<gene>
    <name evidence="2" type="ordered locus">CHU_3215</name>
</gene>
<dbReference type="InterPro" id="IPR013216">
    <property type="entry name" value="Methyltransf_11"/>
</dbReference>
<dbReference type="GO" id="GO:0032259">
    <property type="term" value="P:methylation"/>
    <property type="evidence" value="ECO:0007669"/>
    <property type="project" value="UniProtKB-KW"/>
</dbReference>
<proteinExistence type="predicted"/>
<dbReference type="GO" id="GO:0008757">
    <property type="term" value="F:S-adenosylmethionine-dependent methyltransferase activity"/>
    <property type="evidence" value="ECO:0007669"/>
    <property type="project" value="InterPro"/>
</dbReference>
<evidence type="ECO:0000259" key="1">
    <source>
        <dbReference type="Pfam" id="PF08241"/>
    </source>
</evidence>
<evidence type="ECO:0000313" key="3">
    <source>
        <dbReference type="Proteomes" id="UP000001822"/>
    </source>
</evidence>
<dbReference type="CDD" id="cd02440">
    <property type="entry name" value="AdoMet_MTases"/>
    <property type="match status" value="1"/>
</dbReference>
<organism evidence="2 3">
    <name type="scientific">Cytophaga hutchinsonii (strain ATCC 33406 / DSM 1761 / CIP 103989 / NBRC 15051 / NCIMB 9469 / D465)</name>
    <dbReference type="NCBI Taxonomy" id="269798"/>
    <lineage>
        <taxon>Bacteria</taxon>
        <taxon>Pseudomonadati</taxon>
        <taxon>Bacteroidota</taxon>
        <taxon>Cytophagia</taxon>
        <taxon>Cytophagales</taxon>
        <taxon>Cytophagaceae</taxon>
        <taxon>Cytophaga</taxon>
    </lineage>
</organism>
<dbReference type="AlphaFoldDB" id="A0A6N4SVB1"/>
<keyword evidence="3" id="KW-1185">Reference proteome</keyword>